<organism evidence="1 2">
    <name type="scientific">Puniceibacterium antarcticum</name>
    <dbReference type="NCBI Taxonomy" id="1206336"/>
    <lineage>
        <taxon>Bacteria</taxon>
        <taxon>Pseudomonadati</taxon>
        <taxon>Pseudomonadota</taxon>
        <taxon>Alphaproteobacteria</taxon>
        <taxon>Rhodobacterales</taxon>
        <taxon>Paracoccaceae</taxon>
        <taxon>Puniceibacterium</taxon>
    </lineage>
</organism>
<reference evidence="1 2" key="1">
    <citation type="submission" date="2013-09" db="EMBL/GenBank/DDBJ databases">
        <title>Genome sequencing of Phaeobacter antarcticus sp. nov. SM1211.</title>
        <authorList>
            <person name="Zhang X.-Y."/>
            <person name="Liu C."/>
            <person name="Chen X.-L."/>
            <person name="Xie B.-B."/>
            <person name="Qin Q.-L."/>
            <person name="Rong J.-C."/>
            <person name="Zhang Y.-Z."/>
        </authorList>
    </citation>
    <scope>NUCLEOTIDE SEQUENCE [LARGE SCALE GENOMIC DNA]</scope>
    <source>
        <strain evidence="1 2">SM1211</strain>
    </source>
</reference>
<sequence length="131" mass="14073">MGKSYSIDLHERISGYLAAGQSRRAAARVFGVSASTAVRLAAESRCRGVVTPKCQGRAPGTSGKLKAHSAFLVKIVRPKPDNTVAELAGALQETYGVSVLLSLIHRALIRARFSDKKALSHTKRSRFALRA</sequence>
<dbReference type="RefSeq" id="WP_099913510.1">
    <property type="nucleotide sequence ID" value="NZ_AWWI01000179.1"/>
</dbReference>
<proteinExistence type="predicted"/>
<dbReference type="AlphaFoldDB" id="A0A2G8R059"/>
<comment type="caution">
    <text evidence="1">The sequence shown here is derived from an EMBL/GenBank/DDBJ whole genome shotgun (WGS) entry which is preliminary data.</text>
</comment>
<dbReference type="InterPro" id="IPR009057">
    <property type="entry name" value="Homeodomain-like_sf"/>
</dbReference>
<evidence type="ECO:0008006" key="3">
    <source>
        <dbReference type="Google" id="ProtNLM"/>
    </source>
</evidence>
<evidence type="ECO:0000313" key="1">
    <source>
        <dbReference type="EMBL" id="PIL14904.1"/>
    </source>
</evidence>
<dbReference type="SUPFAM" id="SSF46689">
    <property type="entry name" value="Homeodomain-like"/>
    <property type="match status" value="1"/>
</dbReference>
<protein>
    <recommendedName>
        <fullName evidence="3">Transposase Synechocystis PCC 6803 domain-containing protein</fullName>
    </recommendedName>
</protein>
<keyword evidence="2" id="KW-1185">Reference proteome</keyword>
<name>A0A2G8R059_9RHOB</name>
<dbReference type="EMBL" id="AWWI01000179">
    <property type="protein sequence ID" value="PIL14904.1"/>
    <property type="molecule type" value="Genomic_DNA"/>
</dbReference>
<gene>
    <name evidence="1" type="ORF">P775_26085</name>
</gene>
<accession>A0A2G8R059</accession>
<evidence type="ECO:0000313" key="2">
    <source>
        <dbReference type="Proteomes" id="UP000231259"/>
    </source>
</evidence>
<dbReference type="Proteomes" id="UP000231259">
    <property type="component" value="Unassembled WGS sequence"/>
</dbReference>